<dbReference type="InterPro" id="IPR050330">
    <property type="entry name" value="Bact_OuterMem_StrucFunc"/>
</dbReference>
<organism evidence="3 4">
    <name type="scientific">Vibrio neptunius</name>
    <dbReference type="NCBI Taxonomy" id="170651"/>
    <lineage>
        <taxon>Bacteria</taxon>
        <taxon>Pseudomonadati</taxon>
        <taxon>Pseudomonadota</taxon>
        <taxon>Gammaproteobacteria</taxon>
        <taxon>Vibrionales</taxon>
        <taxon>Vibrionaceae</taxon>
        <taxon>Vibrio</taxon>
    </lineage>
</organism>
<feature type="domain" description="OmpA-like" evidence="2">
    <location>
        <begin position="583"/>
        <end position="707"/>
    </location>
</feature>
<dbReference type="InterPro" id="IPR036737">
    <property type="entry name" value="OmpA-like_sf"/>
</dbReference>
<sequence>MANAKTIHGIYLFGQLAQGETRDPHCRYFPLPNICFARADDSTAVNVSYDGEGYQTQTPAKASLLFSDSLGKITAFTSPEADQLNPSLPLQGNPALAANFEAGNPRLLFYPPYLAPVHLLSEQGKDGKWLANLYNDLVSTANQSPKKNYFSALDVKDIQATQMISSDQVADPHYAQAIAQMERTLEQHQLSSIRALVLPQQFTIVVQFSSALFKGASVTLSNFPEQLTIVGDSGNNTNLTAISQVQQVRFDDVSGADEYTYAATFWVISDSIFALKEANQYCRFDIDLTTITDDVGLAFWQNENVEQYSFCERVLHLPIQTPLGRSALVNGDPVSIEEALFNQAPHLYPDLLEKLTQSPTDLPEKLASGPNTPIAAQLWHSVQINKAYVESAANTIQHKLSWQTVAKVAAASMGTSVDSEVKNIAGATTAALNIMSKAYAIDNAAFGQKTIEFIKLFGNKGQLLFEGLKDKIRLVEIPPQWRALVENHDLVGKVDKAYLVVNVVMRSSEIAEAYQQDAKAGKRLDSVLEAYLATVQQPGQKVLAEVKQKKALSEAEQKALQQLKALLLKSTQGDELSAKTQVQQGRHLFELRSTTFAFDRSQSTDQETLQTLAELGKILSQLEQPIPITIKGHTCSRGSVAYNQQLSENRANFVRDSILKGIEKDKAIWEKSIRSIGYGEQYPLVANDSEQERRRNRRVDLILHFEAILDYPLSRGSISVVEKARQTAIAHEMNFDDKVIDGIDLALSTALDFASVTPWGAAANFVYTVGKQGKAIVSNLYDLCTENADTIKLRNNLEQIQYQNIVSQEQLLSFDSKNLSDQMKANYYKRAHALNGLSRLILEHNYQNMSGDEMSVTADHIQGYMDTFLLNDQWQLNENGFGMVHLDEYYMDSDYAQAELSLLKANTYSSYAQLGASIVVNQVSDWWSNAQDDGPRPFMQYFPIHYRASSSTEALIKMFQVPFKTDELEALYKGAKQSISVKTSRLGASKEWLSLREFVEQYGSLSPFDQVRIMVVLDPRSVQAVPEEKRQLLHRVAIETQTKWDYLNLSLWGDMLTHGSKIVNKSSEYVRELTPLVKTIKLTSSEQELVDQHCSTELWGAVIEPSYVFGTNKIKGTRPWLPKTKATTDGLDFYLLFEAKNREIRSGEASCKYEYLAGIKGVKDSFEAISYDKWGPWETTRFKLSMSPSRLYQFGDSKDPKHADYLLVSDNFLYAEKPDADSVQFPKVFDDPVVELHILQRGLSGQYSDYGNYYKKEVKNFDWGKYVYCLAVVKTRHCDDTLFTNAGFAPGKVVGVNASVREVSMMNHVDFISPSLGGERFSLGQSDLYRIGTLVENDDVWQFEPFTLQQDGVSVQPELSSQLESLRRRYLKMTPEQLREHATTTRGRRQDTDIYAQVFEPEYVNALGSTVRGIKPFKQLETFMDNILLYVDLQLELVGPMGSGLNATSDELKLNVHSFDRENTPKAWYSCDEAVLDGAEQIIQLDEQDDYYSKTSIAKSYDKSYTDITPAVRWLKARDGNPKVISDQQLELINQWINSD</sequence>
<evidence type="ECO:0000313" key="3">
    <source>
        <dbReference type="EMBL" id="MBN3577009.1"/>
    </source>
</evidence>
<dbReference type="PANTHER" id="PTHR30329">
    <property type="entry name" value="STATOR ELEMENT OF FLAGELLAR MOTOR COMPLEX"/>
    <property type="match status" value="1"/>
</dbReference>
<evidence type="ECO:0000256" key="1">
    <source>
        <dbReference type="PROSITE-ProRule" id="PRU00473"/>
    </source>
</evidence>
<accession>A0ABS2ZYJ0</accession>
<keyword evidence="4" id="KW-1185">Reference proteome</keyword>
<dbReference type="EMBL" id="JAFHLB010000004">
    <property type="protein sequence ID" value="MBN3577009.1"/>
    <property type="molecule type" value="Genomic_DNA"/>
</dbReference>
<dbReference type="Pfam" id="PF00691">
    <property type="entry name" value="OmpA"/>
    <property type="match status" value="1"/>
</dbReference>
<protein>
    <submittedName>
        <fullName evidence="3">OmpA family protein</fullName>
    </submittedName>
</protein>
<comment type="caution">
    <text evidence="3">The sequence shown here is derived from an EMBL/GenBank/DDBJ whole genome shotgun (WGS) entry which is preliminary data.</text>
</comment>
<dbReference type="SUPFAM" id="SSF103088">
    <property type="entry name" value="OmpA-like"/>
    <property type="match status" value="1"/>
</dbReference>
<evidence type="ECO:0000313" key="4">
    <source>
        <dbReference type="Proteomes" id="UP000779070"/>
    </source>
</evidence>
<dbReference type="PANTHER" id="PTHR30329:SF21">
    <property type="entry name" value="LIPOPROTEIN YIAD-RELATED"/>
    <property type="match status" value="1"/>
</dbReference>
<evidence type="ECO:0000259" key="2">
    <source>
        <dbReference type="PROSITE" id="PS51123"/>
    </source>
</evidence>
<dbReference type="CDD" id="cd07185">
    <property type="entry name" value="OmpA_C-like"/>
    <property type="match status" value="1"/>
</dbReference>
<dbReference type="Proteomes" id="UP000779070">
    <property type="component" value="Unassembled WGS sequence"/>
</dbReference>
<keyword evidence="1" id="KW-0472">Membrane</keyword>
<dbReference type="InterPro" id="IPR006665">
    <property type="entry name" value="OmpA-like"/>
</dbReference>
<dbReference type="RefSeq" id="WP_206369143.1">
    <property type="nucleotide sequence ID" value="NZ_CAWPTM010000178.1"/>
</dbReference>
<name>A0ABS2ZYJ0_9VIBR</name>
<dbReference type="Gene3D" id="3.30.1330.60">
    <property type="entry name" value="OmpA-like domain"/>
    <property type="match status" value="1"/>
</dbReference>
<proteinExistence type="predicted"/>
<reference evidence="3 4" key="1">
    <citation type="submission" date="2021-02" db="EMBL/GenBank/DDBJ databases">
        <title>Draft Genome Sequences of 5 Vibrio neptunius Strains Isolated From of Bivalve Hatcheries.</title>
        <authorList>
            <person name="Galvis F."/>
            <person name="Barja J.L."/>
            <person name="Lemos M.L."/>
            <person name="Balado M."/>
        </authorList>
    </citation>
    <scope>NUCLEOTIDE SEQUENCE [LARGE SCALE GENOMIC DNA]</scope>
    <source>
        <strain evidence="3 4">PP-145.98</strain>
    </source>
</reference>
<dbReference type="PROSITE" id="PS51123">
    <property type="entry name" value="OMPA_2"/>
    <property type="match status" value="1"/>
</dbReference>
<gene>
    <name evidence="3" type="ORF">JYA62_04915</name>
</gene>